<keyword evidence="3" id="KW-0808">Transferase</keyword>
<keyword evidence="5" id="KW-0333">Golgi apparatus</keyword>
<sequence length="324" mass="36581">MTLSDEGDPGCTALSKIAMNHLQKELSEWQMSPPFGFKHNVTDNLQRYLGAVEFVEFKERLQHSHQYWMARIEAPILQLKQKGPSTSSHVPQLFHNSIRVLCNANTSKGFNPSKDASSPEIHLRTGEITGLIGGLSPSSHSILAFFAGRLHGHIRLLLLEQWKNKDEDVQVYESLSEGVSYDKMLKKSKYCLCPSGYEAASPRVVEAIYAECVPMLISDHYVPPFSDILNWKSFSVQIHVKDIANIKRILRGISQTQYLRMHKRVKQVQKHFVVNGPPKSVVPRYIFLCLFVPEAIYLACTCITVVGSWFCLENTHSNSAPISP</sequence>
<reference evidence="7 8" key="1">
    <citation type="journal article" date="2020" name="IScience">
        <title>Genome Sequencing of the Endangered Kingdonia uniflora (Circaeasteraceae, Ranunculales) Reveals Potential Mechanisms of Evolutionary Specialization.</title>
        <authorList>
            <person name="Sun Y."/>
            <person name="Deng T."/>
            <person name="Zhang A."/>
            <person name="Moore M.J."/>
            <person name="Landis J.B."/>
            <person name="Lin N."/>
            <person name="Zhang H."/>
            <person name="Zhang X."/>
            <person name="Huang J."/>
            <person name="Zhang X."/>
            <person name="Sun H."/>
            <person name="Wang H."/>
        </authorList>
    </citation>
    <scope>NUCLEOTIDE SEQUENCE [LARGE SCALE GENOMIC DNA]</scope>
    <source>
        <strain evidence="7">TB1705</strain>
        <tissue evidence="7">Leaf</tissue>
    </source>
</reference>
<proteinExistence type="inferred from homology"/>
<organism evidence="7 8">
    <name type="scientific">Kingdonia uniflora</name>
    <dbReference type="NCBI Taxonomy" id="39325"/>
    <lineage>
        <taxon>Eukaryota</taxon>
        <taxon>Viridiplantae</taxon>
        <taxon>Streptophyta</taxon>
        <taxon>Embryophyta</taxon>
        <taxon>Tracheophyta</taxon>
        <taxon>Spermatophyta</taxon>
        <taxon>Magnoliopsida</taxon>
        <taxon>Ranunculales</taxon>
        <taxon>Circaeasteraceae</taxon>
        <taxon>Kingdonia</taxon>
    </lineage>
</organism>
<dbReference type="Proteomes" id="UP000541444">
    <property type="component" value="Unassembled WGS sequence"/>
</dbReference>
<comment type="similarity">
    <text evidence="2">Belongs to the glycosyltransferase 47 family.</text>
</comment>
<evidence type="ECO:0000256" key="1">
    <source>
        <dbReference type="ARBA" id="ARBA00004323"/>
    </source>
</evidence>
<evidence type="ECO:0000313" key="8">
    <source>
        <dbReference type="Proteomes" id="UP000541444"/>
    </source>
</evidence>
<dbReference type="OrthoDB" id="1924787at2759"/>
<feature type="domain" description="Exostosin GT47" evidence="6">
    <location>
        <begin position="93"/>
        <end position="252"/>
    </location>
</feature>
<keyword evidence="3" id="KW-0328">Glycosyltransferase</keyword>
<evidence type="ECO:0000256" key="5">
    <source>
        <dbReference type="ARBA" id="ARBA00023034"/>
    </source>
</evidence>
<evidence type="ECO:0000256" key="2">
    <source>
        <dbReference type="ARBA" id="ARBA00010271"/>
    </source>
</evidence>
<dbReference type="Pfam" id="PF03016">
    <property type="entry name" value="Exostosin_GT47"/>
    <property type="match status" value="1"/>
</dbReference>
<keyword evidence="4" id="KW-0812">Transmembrane</keyword>
<keyword evidence="4" id="KW-0735">Signal-anchor</keyword>
<dbReference type="PANTHER" id="PTHR11062">
    <property type="entry name" value="EXOSTOSIN HEPARAN SULFATE GLYCOSYLTRANSFERASE -RELATED"/>
    <property type="match status" value="1"/>
</dbReference>
<dbReference type="PANTHER" id="PTHR11062:SF300">
    <property type="entry name" value="EXOSTOSIN GT47 DOMAIN-CONTAINING PROTEIN"/>
    <property type="match status" value="1"/>
</dbReference>
<evidence type="ECO:0000256" key="3">
    <source>
        <dbReference type="ARBA" id="ARBA00022676"/>
    </source>
</evidence>
<dbReference type="GO" id="GO:0000139">
    <property type="term" value="C:Golgi membrane"/>
    <property type="evidence" value="ECO:0007669"/>
    <property type="project" value="UniProtKB-SubCell"/>
</dbReference>
<protein>
    <recommendedName>
        <fullName evidence="6">Exostosin GT47 domain-containing protein</fullName>
    </recommendedName>
</protein>
<comment type="caution">
    <text evidence="7">The sequence shown here is derived from an EMBL/GenBank/DDBJ whole genome shotgun (WGS) entry which is preliminary data.</text>
</comment>
<dbReference type="InterPro" id="IPR040911">
    <property type="entry name" value="Exostosin_GT47"/>
</dbReference>
<evidence type="ECO:0000313" key="7">
    <source>
        <dbReference type="EMBL" id="KAF6153584.1"/>
    </source>
</evidence>
<gene>
    <name evidence="7" type="ORF">GIB67_027451</name>
</gene>
<dbReference type="AlphaFoldDB" id="A0A7J7MFP0"/>
<dbReference type="EMBL" id="JACGCM010001560">
    <property type="protein sequence ID" value="KAF6153584.1"/>
    <property type="molecule type" value="Genomic_DNA"/>
</dbReference>
<name>A0A7J7MFP0_9MAGN</name>
<evidence type="ECO:0000256" key="4">
    <source>
        <dbReference type="ARBA" id="ARBA00022968"/>
    </source>
</evidence>
<evidence type="ECO:0000259" key="6">
    <source>
        <dbReference type="Pfam" id="PF03016"/>
    </source>
</evidence>
<dbReference type="InterPro" id="IPR004263">
    <property type="entry name" value="Exostosin"/>
</dbReference>
<accession>A0A7J7MFP0</accession>
<keyword evidence="8" id="KW-1185">Reference proteome</keyword>
<dbReference type="GO" id="GO:0016757">
    <property type="term" value="F:glycosyltransferase activity"/>
    <property type="evidence" value="ECO:0007669"/>
    <property type="project" value="UniProtKB-KW"/>
</dbReference>
<comment type="subcellular location">
    <subcellularLocation>
        <location evidence="1">Golgi apparatus membrane</location>
        <topology evidence="1">Single-pass type II membrane protein</topology>
    </subcellularLocation>
</comment>